<dbReference type="AlphaFoldDB" id="A0A6L3ZHJ5"/>
<name>A0A6L3ZHJ5_9FLAO</name>
<dbReference type="GO" id="GO:0004130">
    <property type="term" value="F:cytochrome-c peroxidase activity"/>
    <property type="evidence" value="ECO:0007669"/>
    <property type="project" value="TreeGrafter"/>
</dbReference>
<dbReference type="PANTHER" id="PTHR30600">
    <property type="entry name" value="CYTOCHROME C PEROXIDASE-RELATED"/>
    <property type="match status" value="1"/>
</dbReference>
<dbReference type="Pfam" id="PF03150">
    <property type="entry name" value="CCP_MauG"/>
    <property type="match status" value="1"/>
</dbReference>
<evidence type="ECO:0000313" key="11">
    <source>
        <dbReference type="EMBL" id="KAB2817331.1"/>
    </source>
</evidence>
<evidence type="ECO:0000256" key="5">
    <source>
        <dbReference type="ARBA" id="ARBA00022764"/>
    </source>
</evidence>
<keyword evidence="12" id="KW-1185">Reference proteome</keyword>
<organism evidence="11 12">
    <name type="scientific">Phaeocystidibacter marisrubri</name>
    <dbReference type="NCBI Taxonomy" id="1577780"/>
    <lineage>
        <taxon>Bacteria</taxon>
        <taxon>Pseudomonadati</taxon>
        <taxon>Bacteroidota</taxon>
        <taxon>Flavobacteriia</taxon>
        <taxon>Flavobacteriales</taxon>
        <taxon>Phaeocystidibacteraceae</taxon>
        <taxon>Phaeocystidibacter</taxon>
    </lineage>
</organism>
<dbReference type="GO" id="GO:0046872">
    <property type="term" value="F:metal ion binding"/>
    <property type="evidence" value="ECO:0007669"/>
    <property type="project" value="UniProtKB-KW"/>
</dbReference>
<dbReference type="Proteomes" id="UP000484164">
    <property type="component" value="Unassembled WGS sequence"/>
</dbReference>
<dbReference type="PROSITE" id="PS51257">
    <property type="entry name" value="PROKAR_LIPOPROTEIN"/>
    <property type="match status" value="1"/>
</dbReference>
<feature type="binding site" description="covalent" evidence="8">
    <location>
        <position position="216"/>
    </location>
    <ligand>
        <name>heme c</name>
        <dbReference type="ChEBI" id="CHEBI:61717"/>
        <label>2</label>
    </ligand>
</feature>
<feature type="binding site" description="axial binding residue" evidence="9">
    <location>
        <position position="73"/>
    </location>
    <ligand>
        <name>heme c</name>
        <dbReference type="ChEBI" id="CHEBI:61717"/>
        <label>1</label>
    </ligand>
    <ligandPart>
        <name>Fe</name>
        <dbReference type="ChEBI" id="CHEBI:18248"/>
    </ligandPart>
</feature>
<dbReference type="InterPro" id="IPR036909">
    <property type="entry name" value="Cyt_c-like_dom_sf"/>
</dbReference>
<keyword evidence="3 9" id="KW-0479">Metal-binding</keyword>
<keyword evidence="5" id="KW-0574">Periplasm</keyword>
<evidence type="ECO:0000256" key="3">
    <source>
        <dbReference type="ARBA" id="ARBA00022723"/>
    </source>
</evidence>
<evidence type="ECO:0000256" key="7">
    <source>
        <dbReference type="ARBA" id="ARBA00023004"/>
    </source>
</evidence>
<dbReference type="GO" id="GO:0042597">
    <property type="term" value="C:periplasmic space"/>
    <property type="evidence" value="ECO:0007669"/>
    <property type="project" value="UniProtKB-SubCell"/>
</dbReference>
<dbReference type="SUPFAM" id="SSF46626">
    <property type="entry name" value="Cytochrome c"/>
    <property type="match status" value="2"/>
</dbReference>
<evidence type="ECO:0000313" key="12">
    <source>
        <dbReference type="Proteomes" id="UP000484164"/>
    </source>
</evidence>
<proteinExistence type="predicted"/>
<dbReference type="GO" id="GO:0009055">
    <property type="term" value="F:electron transfer activity"/>
    <property type="evidence" value="ECO:0007669"/>
    <property type="project" value="InterPro"/>
</dbReference>
<accession>A0A6L3ZHJ5</accession>
<feature type="binding site" description="covalent" evidence="8">
    <location>
        <position position="72"/>
    </location>
    <ligand>
        <name>heme c</name>
        <dbReference type="ChEBI" id="CHEBI:61717"/>
        <label>1</label>
    </ligand>
</feature>
<feature type="binding site" description="covalent" evidence="8">
    <location>
        <position position="69"/>
    </location>
    <ligand>
        <name>heme c</name>
        <dbReference type="ChEBI" id="CHEBI:61717"/>
        <label>1</label>
    </ligand>
</feature>
<dbReference type="Gene3D" id="1.10.760.10">
    <property type="entry name" value="Cytochrome c-like domain"/>
    <property type="match status" value="2"/>
</dbReference>
<dbReference type="InterPro" id="IPR051395">
    <property type="entry name" value="Cytochrome_c_Peroxidase/MauG"/>
</dbReference>
<feature type="binding site" description="covalent" evidence="8">
    <location>
        <position position="213"/>
    </location>
    <ligand>
        <name>heme c</name>
        <dbReference type="ChEBI" id="CHEBI:61717"/>
        <label>2</label>
    </ligand>
</feature>
<comment type="cofactor">
    <cofactor evidence="8">
        <name>heme</name>
        <dbReference type="ChEBI" id="CHEBI:30413"/>
    </cofactor>
    <text evidence="8">Binds 2 heme groups.</text>
</comment>
<dbReference type="InterPro" id="IPR026259">
    <property type="entry name" value="MauG/Cytc_peroxidase"/>
</dbReference>
<dbReference type="RefSeq" id="WP_151691902.1">
    <property type="nucleotide sequence ID" value="NZ_BMGX01000002.1"/>
</dbReference>
<evidence type="ECO:0000256" key="4">
    <source>
        <dbReference type="ARBA" id="ARBA00022729"/>
    </source>
</evidence>
<keyword evidence="4" id="KW-0732">Signal</keyword>
<evidence type="ECO:0000256" key="9">
    <source>
        <dbReference type="PIRSR" id="PIRSR000294-2"/>
    </source>
</evidence>
<dbReference type="PIRSF" id="PIRSF000294">
    <property type="entry name" value="Cytochrome-c_peroxidase"/>
    <property type="match status" value="1"/>
</dbReference>
<gene>
    <name evidence="11" type="ORF">F8C82_02765</name>
</gene>
<dbReference type="InterPro" id="IPR004852">
    <property type="entry name" value="Di-haem_cyt_c_peroxidsae"/>
</dbReference>
<comment type="PTM">
    <text evidence="8">Binds 2 heme groups per subunit.</text>
</comment>
<keyword evidence="7 9" id="KW-0408">Iron</keyword>
<feature type="binding site" description="axial binding residue" evidence="9">
    <location>
        <position position="217"/>
    </location>
    <ligand>
        <name>heme c</name>
        <dbReference type="ChEBI" id="CHEBI:61717"/>
        <label>2</label>
    </ligand>
    <ligandPart>
        <name>Fe</name>
        <dbReference type="ChEBI" id="CHEBI:18248"/>
    </ligandPart>
</feature>
<protein>
    <recommendedName>
        <fullName evidence="10">Cytochrome c domain-containing protein</fullName>
    </recommendedName>
</protein>
<dbReference type="GO" id="GO:0020037">
    <property type="term" value="F:heme binding"/>
    <property type="evidence" value="ECO:0007669"/>
    <property type="project" value="InterPro"/>
</dbReference>
<evidence type="ECO:0000256" key="8">
    <source>
        <dbReference type="PIRSR" id="PIRSR000294-1"/>
    </source>
</evidence>
<reference evidence="11 12" key="1">
    <citation type="submission" date="2019-10" db="EMBL/GenBank/DDBJ databases">
        <title>Genome sequence of Phaeocystidibacter marisrubri JCM30614 (type strain).</title>
        <authorList>
            <person name="Bowman J.P."/>
        </authorList>
    </citation>
    <scope>NUCLEOTIDE SEQUENCE [LARGE SCALE GENOMIC DNA]</scope>
    <source>
        <strain evidence="11 12">JCM 30614</strain>
    </source>
</reference>
<comment type="subcellular location">
    <subcellularLocation>
        <location evidence="1">Periplasm</location>
    </subcellularLocation>
</comment>
<feature type="domain" description="Cytochrome c" evidence="10">
    <location>
        <begin position="197"/>
        <end position="316"/>
    </location>
</feature>
<dbReference type="OrthoDB" id="9805202at2"/>
<dbReference type="EMBL" id="WBVQ01000001">
    <property type="protein sequence ID" value="KAB2817331.1"/>
    <property type="molecule type" value="Genomic_DNA"/>
</dbReference>
<dbReference type="PROSITE" id="PS51007">
    <property type="entry name" value="CYTC"/>
    <property type="match status" value="1"/>
</dbReference>
<keyword evidence="2 8" id="KW-0349">Heme</keyword>
<sequence length="326" mass="36261">MKRLLFTAFGSALLIIGCSEPTPDAFQVSLPTHIPPVPWPESAPTVAEVELGEALFHSTQLSLNREISCASCHLPSHAFSDTSSVSLGIHRQSGFRNTPSIFNVAWKEHFFMEGGVDRLERATLGPMLVEEEMSLQAPELMKRLREDIVFHEKFVAVYGESYDYANVVDALSAFQRSAISVDSKWDAVQEGIEEFLDDEALGLALFESDSLACSSCHKPPFFKDGDFHDVGMPIGEDPDFGRGRFTFDTTDYYSFSTPSLRNVELTAPYMHDGSISTLDSVIRFYEAGGVRESEISAFTLQDEHRSALISFLKSLSGREAKRAYKE</sequence>
<evidence type="ECO:0000256" key="2">
    <source>
        <dbReference type="ARBA" id="ARBA00022617"/>
    </source>
</evidence>
<comment type="caution">
    <text evidence="11">The sequence shown here is derived from an EMBL/GenBank/DDBJ whole genome shotgun (WGS) entry which is preliminary data.</text>
</comment>
<dbReference type="InterPro" id="IPR009056">
    <property type="entry name" value="Cyt_c-like_dom"/>
</dbReference>
<evidence type="ECO:0000256" key="1">
    <source>
        <dbReference type="ARBA" id="ARBA00004418"/>
    </source>
</evidence>
<evidence type="ECO:0000259" key="10">
    <source>
        <dbReference type="PROSITE" id="PS51007"/>
    </source>
</evidence>
<evidence type="ECO:0000256" key="6">
    <source>
        <dbReference type="ARBA" id="ARBA00023002"/>
    </source>
</evidence>
<keyword evidence="6" id="KW-0560">Oxidoreductase</keyword>